<dbReference type="AlphaFoldDB" id="A0A3M3QHV4"/>
<evidence type="ECO:0000313" key="1">
    <source>
        <dbReference type="EMBL" id="RMN83711.1"/>
    </source>
</evidence>
<organism evidence="2 4">
    <name type="scientific">Pseudomonas cannabina</name>
    <dbReference type="NCBI Taxonomy" id="86840"/>
    <lineage>
        <taxon>Bacteria</taxon>
        <taxon>Pseudomonadati</taxon>
        <taxon>Pseudomonadota</taxon>
        <taxon>Gammaproteobacteria</taxon>
        <taxon>Pseudomonadales</taxon>
        <taxon>Pseudomonadaceae</taxon>
        <taxon>Pseudomonas</taxon>
    </lineage>
</organism>
<reference evidence="3 4" key="1">
    <citation type="submission" date="2018-08" db="EMBL/GenBank/DDBJ databases">
        <title>Recombination of ecologically and evolutionarily significant loci maintains genetic cohesion in the Pseudomonas syringae species complex.</title>
        <authorList>
            <person name="Dillon M."/>
            <person name="Thakur S."/>
            <person name="Almeida R.N.D."/>
            <person name="Weir B.S."/>
            <person name="Guttman D.S."/>
        </authorList>
    </citation>
    <scope>NUCLEOTIDE SEQUENCE [LARGE SCALE GENOMIC DNA]</scope>
    <source>
        <strain evidence="1 3">ICMP 15201</strain>
        <strain evidence="2 4">ICMP 15203</strain>
    </source>
</reference>
<sequence>MKGSPIRPVLFRKPVLKKRCTMEPPTKEDHRMELLSVEIKLLHLLHTGQPVVKGEDVHTLRQLIARGYAAGVDASDGDGDEYIEVRLTPSGREIASDLQIDE</sequence>
<evidence type="ECO:0000313" key="2">
    <source>
        <dbReference type="EMBL" id="RMO04315.1"/>
    </source>
</evidence>
<dbReference type="EMBL" id="RBPH01000064">
    <property type="protein sequence ID" value="RMN83711.1"/>
    <property type="molecule type" value="Genomic_DNA"/>
</dbReference>
<accession>A0A3M3QHV4</accession>
<dbReference type="EMBL" id="RBPJ01000023">
    <property type="protein sequence ID" value="RMO04315.1"/>
    <property type="molecule type" value="Genomic_DNA"/>
</dbReference>
<dbReference type="Proteomes" id="UP000270524">
    <property type="component" value="Unassembled WGS sequence"/>
</dbReference>
<gene>
    <name evidence="2" type="ORF">ALQ51_102443</name>
    <name evidence="1" type="ORF">ALQ53_103864</name>
</gene>
<protein>
    <submittedName>
        <fullName evidence="2">Uncharacterized protein</fullName>
    </submittedName>
</protein>
<proteinExistence type="predicted"/>
<evidence type="ECO:0000313" key="3">
    <source>
        <dbReference type="Proteomes" id="UP000269335"/>
    </source>
</evidence>
<evidence type="ECO:0000313" key="4">
    <source>
        <dbReference type="Proteomes" id="UP000270524"/>
    </source>
</evidence>
<comment type="caution">
    <text evidence="2">The sequence shown here is derived from an EMBL/GenBank/DDBJ whole genome shotgun (WGS) entry which is preliminary data.</text>
</comment>
<dbReference type="Proteomes" id="UP000269335">
    <property type="component" value="Unassembled WGS sequence"/>
</dbReference>
<name>A0A3M3QHV4_PSECA</name>